<dbReference type="PRINTS" id="PR00081">
    <property type="entry name" value="GDHRDH"/>
</dbReference>
<protein>
    <submittedName>
        <fullName evidence="2">Uncharacterized protein</fullName>
    </submittedName>
</protein>
<dbReference type="SUPFAM" id="SSF51735">
    <property type="entry name" value="NAD(P)-binding Rossmann-fold domains"/>
    <property type="match status" value="1"/>
</dbReference>
<reference evidence="2 3" key="1">
    <citation type="submission" date="2019-01" db="EMBL/GenBank/DDBJ databases">
        <title>Sequencing of cultivated peanut Arachis hypogaea provides insights into genome evolution and oil improvement.</title>
        <authorList>
            <person name="Chen X."/>
        </authorList>
    </citation>
    <scope>NUCLEOTIDE SEQUENCE [LARGE SCALE GENOMIC DNA]</scope>
    <source>
        <strain evidence="3">cv. Fuhuasheng</strain>
        <tissue evidence="2">Leaves</tissue>
    </source>
</reference>
<dbReference type="EMBL" id="SDMP01000013">
    <property type="protein sequence ID" value="RYR19926.1"/>
    <property type="molecule type" value="Genomic_DNA"/>
</dbReference>
<evidence type="ECO:0000313" key="2">
    <source>
        <dbReference type="EMBL" id="RYR19926.1"/>
    </source>
</evidence>
<dbReference type="PANTHER" id="PTHR43943:SF2">
    <property type="entry name" value="DEHYDROGENASE_REDUCTASE 4"/>
    <property type="match status" value="1"/>
</dbReference>
<dbReference type="STRING" id="3818.A0A445A0G9"/>
<dbReference type="InterPro" id="IPR036291">
    <property type="entry name" value="NAD(P)-bd_dom_sf"/>
</dbReference>
<evidence type="ECO:0000256" key="1">
    <source>
        <dbReference type="ARBA" id="ARBA00006484"/>
    </source>
</evidence>
<proteinExistence type="inferred from homology"/>
<dbReference type="InterPro" id="IPR002347">
    <property type="entry name" value="SDR_fam"/>
</dbReference>
<dbReference type="PANTHER" id="PTHR43943">
    <property type="entry name" value="DEHYDROGENASE/REDUCTASE (SDR FAMILY) MEMBER 4"/>
    <property type="match status" value="1"/>
</dbReference>
<comment type="similarity">
    <text evidence="1">Belongs to the short-chain dehydrogenases/reductases (SDR) family.</text>
</comment>
<name>A0A445A0G9_ARAHY</name>
<evidence type="ECO:0000313" key="3">
    <source>
        <dbReference type="Proteomes" id="UP000289738"/>
    </source>
</evidence>
<keyword evidence="3" id="KW-1185">Reference proteome</keyword>
<dbReference type="Gene3D" id="3.40.50.720">
    <property type="entry name" value="NAD(P)-binding Rossmann-like Domain"/>
    <property type="match status" value="1"/>
</dbReference>
<comment type="caution">
    <text evidence="2">The sequence shown here is derived from an EMBL/GenBank/DDBJ whole genome shotgun (WGS) entry which is preliminary data.</text>
</comment>
<organism evidence="2 3">
    <name type="scientific">Arachis hypogaea</name>
    <name type="common">Peanut</name>
    <dbReference type="NCBI Taxonomy" id="3818"/>
    <lineage>
        <taxon>Eukaryota</taxon>
        <taxon>Viridiplantae</taxon>
        <taxon>Streptophyta</taxon>
        <taxon>Embryophyta</taxon>
        <taxon>Tracheophyta</taxon>
        <taxon>Spermatophyta</taxon>
        <taxon>Magnoliopsida</taxon>
        <taxon>eudicotyledons</taxon>
        <taxon>Gunneridae</taxon>
        <taxon>Pentapetalae</taxon>
        <taxon>rosids</taxon>
        <taxon>fabids</taxon>
        <taxon>Fabales</taxon>
        <taxon>Fabaceae</taxon>
        <taxon>Papilionoideae</taxon>
        <taxon>50 kb inversion clade</taxon>
        <taxon>dalbergioids sensu lato</taxon>
        <taxon>Dalbergieae</taxon>
        <taxon>Pterocarpus clade</taxon>
        <taxon>Arachis</taxon>
    </lineage>
</organism>
<dbReference type="Pfam" id="PF13561">
    <property type="entry name" value="adh_short_C2"/>
    <property type="match status" value="1"/>
</dbReference>
<dbReference type="AlphaFoldDB" id="A0A445A0G9"/>
<gene>
    <name evidence="2" type="ORF">Ahy_B03g064884</name>
</gene>
<sequence length="300" mass="33052">MSPVAADLCSISPLPSGTGFAIVERLGLEGASVVISSRKQILFPFPSSLPPINYIHYSISLFLQQNVDEAAKKLRAKGIEVLALVCHCGNIDVIVSNAVANPSVDLILQTKDSEINVKASILLLKDAAPHLHKGSSVVIISAIASFNPPASMFMYGVTKTALFGLTKVGTSLALQSALVAEMAPNTRVNCIAPNFVPTNFASFITSYQSLSYCSRFWFFNFHHYLIAFKLSCTQDNFGRLHDRSKETPKVMKQLGRLFPNRVTIQLPQDETLLSDWKQQQERDVEIMKAQSNVVSIRTEY</sequence>
<dbReference type="Proteomes" id="UP000289738">
    <property type="component" value="Chromosome B03"/>
</dbReference>
<accession>A0A445A0G9</accession>